<dbReference type="EMBL" id="KI669561">
    <property type="protein sequence ID" value="ETN23721.1"/>
    <property type="molecule type" value="Genomic_DNA"/>
</dbReference>
<dbReference type="GeneID" id="20189293"/>
<proteinExistence type="predicted"/>
<reference evidence="2" key="1">
    <citation type="submission" date="2011-12" db="EMBL/GenBank/DDBJ databases">
        <authorList>
            <consortium name="The Broad Institute Genome Sequencing Platform"/>
            <person name="Russ C."/>
            <person name="Tyler B."/>
            <person name="Panabieres F."/>
            <person name="Shan W."/>
            <person name="Tripathy S."/>
            <person name="Grunwald N."/>
            <person name="Machado M."/>
            <person name="Young S.K."/>
            <person name="Zeng Q."/>
            <person name="Gargeya S."/>
            <person name="Fitzgerald M."/>
            <person name="Haas B."/>
            <person name="Abouelleil A."/>
            <person name="Alvarado L."/>
            <person name="Arachchi H.M."/>
            <person name="Berlin A."/>
            <person name="Chapman S.B."/>
            <person name="Gearin G."/>
            <person name="Goldberg J."/>
            <person name="Griggs A."/>
            <person name="Gujja S."/>
            <person name="Hansen M."/>
            <person name="Heiman D."/>
            <person name="Howarth C."/>
            <person name="Larimer J."/>
            <person name="Lui A."/>
            <person name="MacDonald P.J.P."/>
            <person name="McCowen C."/>
            <person name="Montmayeur A."/>
            <person name="Murphy C."/>
            <person name="Neiman D."/>
            <person name="Pearson M."/>
            <person name="Priest M."/>
            <person name="Roberts A."/>
            <person name="Saif S."/>
            <person name="Shea T."/>
            <person name="Sisk P."/>
            <person name="Stolte C."/>
            <person name="Sykes S."/>
            <person name="Wortman J."/>
            <person name="Nusbaum C."/>
            <person name="Birren B."/>
        </authorList>
    </citation>
    <scope>NUCLEOTIDE SEQUENCE [LARGE SCALE GENOMIC DNA]</scope>
    <source>
        <strain evidence="2">INRA-310</strain>
    </source>
</reference>
<protein>
    <submittedName>
        <fullName evidence="1">Uncharacterized protein</fullName>
    </submittedName>
</protein>
<dbReference type="VEuPathDB" id="FungiDB:PPTG_20694"/>
<dbReference type="Proteomes" id="UP000018817">
    <property type="component" value="Unassembled WGS sequence"/>
</dbReference>
<sequence>MSIPSLMTLKLQTYTFIGQLINVETTTSWLSQARLECVEVDLCKS</sequence>
<evidence type="ECO:0000313" key="1">
    <source>
        <dbReference type="EMBL" id="ETN23721.1"/>
    </source>
</evidence>
<evidence type="ECO:0000313" key="2">
    <source>
        <dbReference type="Proteomes" id="UP000018817"/>
    </source>
</evidence>
<dbReference type="AlphaFoldDB" id="W2REQ5"/>
<organism evidence="1 2">
    <name type="scientific">Phytophthora nicotianae (strain INRA-310)</name>
    <name type="common">Phytophthora parasitica</name>
    <dbReference type="NCBI Taxonomy" id="761204"/>
    <lineage>
        <taxon>Eukaryota</taxon>
        <taxon>Sar</taxon>
        <taxon>Stramenopiles</taxon>
        <taxon>Oomycota</taxon>
        <taxon>Peronosporomycetes</taxon>
        <taxon>Peronosporales</taxon>
        <taxon>Peronosporaceae</taxon>
        <taxon>Phytophthora</taxon>
    </lineage>
</organism>
<gene>
    <name evidence="1" type="ORF">PPTG_20694</name>
</gene>
<accession>W2REQ5</accession>
<name>W2REQ5_PHYN3</name>
<dbReference type="RefSeq" id="XP_008891140.1">
    <property type="nucleotide sequence ID" value="XM_008892892.1"/>
</dbReference>
<reference evidence="1 2" key="2">
    <citation type="submission" date="2013-11" db="EMBL/GenBank/DDBJ databases">
        <title>The Genome Sequence of Phytophthora parasitica INRA-310.</title>
        <authorList>
            <consortium name="The Broad Institute Genomics Platform"/>
            <person name="Russ C."/>
            <person name="Tyler B."/>
            <person name="Panabieres F."/>
            <person name="Shan W."/>
            <person name="Tripathy S."/>
            <person name="Grunwald N."/>
            <person name="Machado M."/>
            <person name="Johnson C.S."/>
            <person name="Arredondo F."/>
            <person name="Hong C."/>
            <person name="Coffey M."/>
            <person name="Young S.K."/>
            <person name="Zeng Q."/>
            <person name="Gargeya S."/>
            <person name="Fitzgerald M."/>
            <person name="Abouelleil A."/>
            <person name="Alvarado L."/>
            <person name="Chapman S.B."/>
            <person name="Gainer-Dewar J."/>
            <person name="Goldberg J."/>
            <person name="Griggs A."/>
            <person name="Gujja S."/>
            <person name="Hansen M."/>
            <person name="Howarth C."/>
            <person name="Imamovic A."/>
            <person name="Ireland A."/>
            <person name="Larimer J."/>
            <person name="McCowan C."/>
            <person name="Murphy C."/>
            <person name="Pearson M."/>
            <person name="Poon T.W."/>
            <person name="Priest M."/>
            <person name="Roberts A."/>
            <person name="Saif S."/>
            <person name="Shea T."/>
            <person name="Sykes S."/>
            <person name="Wortman J."/>
            <person name="Nusbaum C."/>
            <person name="Birren B."/>
        </authorList>
    </citation>
    <scope>NUCLEOTIDE SEQUENCE [LARGE SCALE GENOMIC DNA]</scope>
    <source>
        <strain evidence="1 2">INRA-310</strain>
    </source>
</reference>